<dbReference type="CDD" id="cd14847">
    <property type="entry name" value="DD-carboxypeptidase_like"/>
    <property type="match status" value="1"/>
</dbReference>
<sequence length="228" mass="26252">MTELSAFGLEEEGLVFVPETEYRVRQSVLKPLQALSASALASGFSLRIESAYRSFDRQLSIWNRKATGKLKLLDKNGVPFRELPRDEETLMRSILFWSALPGTSRHHFGTEIDVVDGASVPPGYQVELTEEECDSLFAKFHAWLSREIEGGSSFGFERVFVPGRGKIQPERWHLSHRPSACELERLFRPQELRRIYEKSDIELKSAILDNFDELMRDYVFPYFETSPI</sequence>
<dbReference type="Pfam" id="PF02557">
    <property type="entry name" value="VanY"/>
    <property type="match status" value="1"/>
</dbReference>
<dbReference type="EMBL" id="FRAW01000002">
    <property type="protein sequence ID" value="SHK17745.1"/>
    <property type="molecule type" value="Genomic_DNA"/>
</dbReference>
<reference evidence="3" key="1">
    <citation type="submission" date="2016-11" db="EMBL/GenBank/DDBJ databases">
        <authorList>
            <person name="Varghese N."/>
            <person name="Submissions S."/>
        </authorList>
    </citation>
    <scope>NUCLEOTIDE SEQUENCE [LARGE SCALE GENOMIC DNA]</scope>
    <source>
        <strain evidence="3">UWOS</strain>
    </source>
</reference>
<name>A0A1M6QC62_9BACT</name>
<keyword evidence="2" id="KW-0645">Protease</keyword>
<keyword evidence="2" id="KW-0121">Carboxypeptidase</keyword>
<dbReference type="InterPro" id="IPR003709">
    <property type="entry name" value="VanY-like_core_dom"/>
</dbReference>
<keyword evidence="3" id="KW-1185">Reference proteome</keyword>
<dbReference type="Proteomes" id="UP000184275">
    <property type="component" value="Unassembled WGS sequence"/>
</dbReference>
<evidence type="ECO:0000313" key="3">
    <source>
        <dbReference type="Proteomes" id="UP000184275"/>
    </source>
</evidence>
<organism evidence="2 3">
    <name type="scientific">Fibrobacter intestinalis</name>
    <dbReference type="NCBI Taxonomy" id="28122"/>
    <lineage>
        <taxon>Bacteria</taxon>
        <taxon>Pseudomonadati</taxon>
        <taxon>Fibrobacterota</taxon>
        <taxon>Fibrobacteria</taxon>
        <taxon>Fibrobacterales</taxon>
        <taxon>Fibrobacteraceae</taxon>
        <taxon>Fibrobacter</taxon>
    </lineage>
</organism>
<dbReference type="GO" id="GO:0006508">
    <property type="term" value="P:proteolysis"/>
    <property type="evidence" value="ECO:0007669"/>
    <property type="project" value="InterPro"/>
</dbReference>
<dbReference type="PANTHER" id="PTHR34385">
    <property type="entry name" value="D-ALANYL-D-ALANINE CARBOXYPEPTIDASE"/>
    <property type="match status" value="1"/>
</dbReference>
<protein>
    <submittedName>
        <fullName evidence="2">LD-carboxypeptidase LdcB, LAS superfamily</fullName>
    </submittedName>
</protein>
<dbReference type="AlphaFoldDB" id="A0A1M6QC62"/>
<accession>A0A1M6QC62</accession>
<dbReference type="SUPFAM" id="SSF55166">
    <property type="entry name" value="Hedgehog/DD-peptidase"/>
    <property type="match status" value="1"/>
</dbReference>
<dbReference type="GO" id="GO:0004180">
    <property type="term" value="F:carboxypeptidase activity"/>
    <property type="evidence" value="ECO:0007669"/>
    <property type="project" value="UniProtKB-KW"/>
</dbReference>
<feature type="domain" description="D-alanyl-D-alanine carboxypeptidase-like core" evidence="1">
    <location>
        <begin position="23"/>
        <end position="178"/>
    </location>
</feature>
<proteinExistence type="predicted"/>
<evidence type="ECO:0000313" key="2">
    <source>
        <dbReference type="EMBL" id="SHK17745.1"/>
    </source>
</evidence>
<dbReference type="RefSeq" id="WP_073302009.1">
    <property type="nucleotide sequence ID" value="NZ_FRAW01000002.1"/>
</dbReference>
<gene>
    <name evidence="2" type="ORF">SAMN05720469_10238</name>
</gene>
<evidence type="ECO:0000259" key="1">
    <source>
        <dbReference type="Pfam" id="PF02557"/>
    </source>
</evidence>
<keyword evidence="2" id="KW-0378">Hydrolase</keyword>
<dbReference type="InterPro" id="IPR052179">
    <property type="entry name" value="DD-CPase-like"/>
</dbReference>
<dbReference type="Gene3D" id="3.30.1380.10">
    <property type="match status" value="1"/>
</dbReference>
<dbReference type="InterPro" id="IPR009045">
    <property type="entry name" value="Zn_M74/Hedgehog-like"/>
</dbReference>
<dbReference type="PANTHER" id="PTHR34385:SF1">
    <property type="entry name" value="PEPTIDOGLYCAN L-ALANYL-D-GLUTAMATE ENDOPEPTIDASE CWLK"/>
    <property type="match status" value="1"/>
</dbReference>